<dbReference type="InterPro" id="IPR011711">
    <property type="entry name" value="GntR_C"/>
</dbReference>
<dbReference type="InterPro" id="IPR036388">
    <property type="entry name" value="WH-like_DNA-bd_sf"/>
</dbReference>
<dbReference type="SUPFAM" id="SSF48008">
    <property type="entry name" value="GntR ligand-binding domain-like"/>
    <property type="match status" value="1"/>
</dbReference>
<gene>
    <name evidence="5" type="ORF">QWZ10_18135</name>
</gene>
<sequence>MTLIKRAAFGTLPASSHAKVVDALGRAIVAGDFAENEILPGDPVLTARFEVSRTVLREAMKTLAAKGLIRAKSRVGTQVNPRESWNFVDRDVIGWRMQKGMDGEFVRQLSEMRMALEPATAALAARHATPEEIIQLYNIAARMDDRNHSRESFAAVDLEFHIAVAAMSRNPFIRSVSTLVEAALAVSFRISSPALSPEESRKALRFICASPARSPITTRKPPCRP</sequence>
<dbReference type="Proteomes" id="UP001243846">
    <property type="component" value="Unassembled WGS sequence"/>
</dbReference>
<evidence type="ECO:0000256" key="1">
    <source>
        <dbReference type="ARBA" id="ARBA00023015"/>
    </source>
</evidence>
<keyword evidence="3" id="KW-0804">Transcription</keyword>
<dbReference type="CDD" id="cd07377">
    <property type="entry name" value="WHTH_GntR"/>
    <property type="match status" value="1"/>
</dbReference>
<comment type="caution">
    <text evidence="5">The sequence shown here is derived from an EMBL/GenBank/DDBJ whole genome shotgun (WGS) entry which is preliminary data.</text>
</comment>
<dbReference type="PROSITE" id="PS50949">
    <property type="entry name" value="HTH_GNTR"/>
    <property type="match status" value="1"/>
</dbReference>
<dbReference type="Pfam" id="PF07729">
    <property type="entry name" value="FCD"/>
    <property type="match status" value="1"/>
</dbReference>
<evidence type="ECO:0000259" key="4">
    <source>
        <dbReference type="PROSITE" id="PS50949"/>
    </source>
</evidence>
<dbReference type="RefSeq" id="WP_377786438.1">
    <property type="nucleotide sequence ID" value="NZ_JBHUOC010000001.1"/>
</dbReference>
<evidence type="ECO:0000256" key="2">
    <source>
        <dbReference type="ARBA" id="ARBA00023125"/>
    </source>
</evidence>
<dbReference type="SUPFAM" id="SSF46785">
    <property type="entry name" value="Winged helix' DNA-binding domain"/>
    <property type="match status" value="1"/>
</dbReference>
<evidence type="ECO:0000256" key="3">
    <source>
        <dbReference type="ARBA" id="ARBA00023163"/>
    </source>
</evidence>
<dbReference type="PRINTS" id="PR00035">
    <property type="entry name" value="HTHGNTR"/>
</dbReference>
<keyword evidence="6" id="KW-1185">Reference proteome</keyword>
<feature type="domain" description="HTH gntR-type" evidence="4">
    <location>
        <begin position="14"/>
        <end position="82"/>
    </location>
</feature>
<organism evidence="5 6">
    <name type="scientific">Paracoccus cavernae</name>
    <dbReference type="NCBI Taxonomy" id="1571207"/>
    <lineage>
        <taxon>Bacteria</taxon>
        <taxon>Pseudomonadati</taxon>
        <taxon>Pseudomonadota</taxon>
        <taxon>Alphaproteobacteria</taxon>
        <taxon>Rhodobacterales</taxon>
        <taxon>Paracoccaceae</taxon>
        <taxon>Paracoccus</taxon>
    </lineage>
</organism>
<dbReference type="InterPro" id="IPR000524">
    <property type="entry name" value="Tscrpt_reg_HTH_GntR"/>
</dbReference>
<dbReference type="SMART" id="SM00345">
    <property type="entry name" value="HTH_GNTR"/>
    <property type="match status" value="1"/>
</dbReference>
<dbReference type="Gene3D" id="1.20.120.530">
    <property type="entry name" value="GntR ligand-binding domain-like"/>
    <property type="match status" value="1"/>
</dbReference>
<dbReference type="SMART" id="SM00895">
    <property type="entry name" value="FCD"/>
    <property type="match status" value="1"/>
</dbReference>
<dbReference type="EMBL" id="JAUFRC010000001">
    <property type="protein sequence ID" value="MDN3713178.1"/>
    <property type="molecule type" value="Genomic_DNA"/>
</dbReference>
<dbReference type="Pfam" id="PF00392">
    <property type="entry name" value="GntR"/>
    <property type="match status" value="1"/>
</dbReference>
<dbReference type="PANTHER" id="PTHR43537">
    <property type="entry name" value="TRANSCRIPTIONAL REGULATOR, GNTR FAMILY"/>
    <property type="match status" value="1"/>
</dbReference>
<name>A0ABT8D8S5_9RHOB</name>
<proteinExistence type="predicted"/>
<dbReference type="InterPro" id="IPR036390">
    <property type="entry name" value="WH_DNA-bd_sf"/>
</dbReference>
<protein>
    <submittedName>
        <fullName evidence="5">FadR/GntR family transcriptional regulator</fullName>
    </submittedName>
</protein>
<accession>A0ABT8D8S5</accession>
<evidence type="ECO:0000313" key="6">
    <source>
        <dbReference type="Proteomes" id="UP001243846"/>
    </source>
</evidence>
<keyword evidence="1" id="KW-0805">Transcription regulation</keyword>
<reference evidence="6" key="1">
    <citation type="journal article" date="2019" name="Int. J. Syst. Evol. Microbiol.">
        <title>The Global Catalogue of Microorganisms (GCM) 10K type strain sequencing project: providing services to taxonomists for standard genome sequencing and annotation.</title>
        <authorList>
            <consortium name="The Broad Institute Genomics Platform"/>
            <consortium name="The Broad Institute Genome Sequencing Center for Infectious Disease"/>
            <person name="Wu L."/>
            <person name="Ma J."/>
        </authorList>
    </citation>
    <scope>NUCLEOTIDE SEQUENCE [LARGE SCALE GENOMIC DNA]</scope>
    <source>
        <strain evidence="6">CECT 8482</strain>
    </source>
</reference>
<keyword evidence="2" id="KW-0238">DNA-binding</keyword>
<dbReference type="InterPro" id="IPR008920">
    <property type="entry name" value="TF_FadR/GntR_C"/>
</dbReference>
<dbReference type="PANTHER" id="PTHR43537:SF44">
    <property type="entry name" value="GNTR FAMILY REGULATORY PROTEIN"/>
    <property type="match status" value="1"/>
</dbReference>
<evidence type="ECO:0000313" key="5">
    <source>
        <dbReference type="EMBL" id="MDN3713178.1"/>
    </source>
</evidence>
<dbReference type="Gene3D" id="1.10.10.10">
    <property type="entry name" value="Winged helix-like DNA-binding domain superfamily/Winged helix DNA-binding domain"/>
    <property type="match status" value="1"/>
</dbReference>